<reference evidence="3" key="1">
    <citation type="submission" date="2022-11" db="UniProtKB">
        <authorList>
            <consortium name="WormBaseParasite"/>
        </authorList>
    </citation>
    <scope>IDENTIFICATION</scope>
</reference>
<dbReference type="InterPro" id="IPR018289">
    <property type="entry name" value="MULE_transposase_dom"/>
</dbReference>
<dbReference type="PANTHER" id="PTHR45903">
    <property type="entry name" value="GLUTAMATE-RICH WD REPEAT-CONTAINING PROTEIN 1"/>
    <property type="match status" value="1"/>
</dbReference>
<keyword evidence="2" id="KW-1185">Reference proteome</keyword>
<evidence type="ECO:0000313" key="2">
    <source>
        <dbReference type="Proteomes" id="UP000887540"/>
    </source>
</evidence>
<protein>
    <submittedName>
        <fullName evidence="3">MULE transposase domain-containing protein</fullName>
    </submittedName>
</protein>
<dbReference type="GO" id="GO:0042254">
    <property type="term" value="P:ribosome biogenesis"/>
    <property type="evidence" value="ECO:0007669"/>
    <property type="project" value="TreeGrafter"/>
</dbReference>
<evidence type="ECO:0000259" key="1">
    <source>
        <dbReference type="Pfam" id="PF10551"/>
    </source>
</evidence>
<dbReference type="InterPro" id="IPR015943">
    <property type="entry name" value="WD40/YVTN_repeat-like_dom_sf"/>
</dbReference>
<sequence length="382" mass="44111">MALYGNIVLKIPHNHPSSVASVGARKAKKMIQDFSMNRRLTPRQAIRSGLIGTSNAVKKKLPTRRNLTKDINRWRQNTGIVIPEPTSLAEIEIEPGELVNSNGEEFFYGSTDTNDPNRIFIFATQKNLEILSHCSTWMADGTCKSAPKLFNNGRDRRGQLWTILGFYKKIESIPLVYALMPNKRTQDYETVLNAINIRPLLPNNEHHTIIFDFEKSELNAIINVYPVSRLHGCWKHMVDSLWRHVVELDWEELYNVDDDFHLLIKYLFTLPFVRLNDVYPTYVEWKNEFKNLNNLPQNSGEFLKYVEATWIGYYDQAGEDDQTTIWDLAMKAEPGQEDLPNMPPQLLFVHMGQKEVQWHKQIPGLAFTTALNGFNLFTTINV</sequence>
<dbReference type="GO" id="GO:0005730">
    <property type="term" value="C:nucleolus"/>
    <property type="evidence" value="ECO:0007669"/>
    <property type="project" value="TreeGrafter"/>
</dbReference>
<feature type="domain" description="MULE transposase" evidence="1">
    <location>
        <begin position="156"/>
        <end position="238"/>
    </location>
</feature>
<dbReference type="PANTHER" id="PTHR45903:SF1">
    <property type="entry name" value="GLUTAMATE-RICH WD REPEAT-CONTAINING PROTEIN 1"/>
    <property type="match status" value="1"/>
</dbReference>
<organism evidence="2 3">
    <name type="scientific">Acrobeloides nanus</name>
    <dbReference type="NCBI Taxonomy" id="290746"/>
    <lineage>
        <taxon>Eukaryota</taxon>
        <taxon>Metazoa</taxon>
        <taxon>Ecdysozoa</taxon>
        <taxon>Nematoda</taxon>
        <taxon>Chromadorea</taxon>
        <taxon>Rhabditida</taxon>
        <taxon>Tylenchina</taxon>
        <taxon>Cephalobomorpha</taxon>
        <taxon>Cephaloboidea</taxon>
        <taxon>Cephalobidae</taxon>
        <taxon>Acrobeloides</taxon>
    </lineage>
</organism>
<dbReference type="AlphaFoldDB" id="A0A914ELF6"/>
<name>A0A914ELF6_9BILA</name>
<dbReference type="WBParaSite" id="ACRNAN_scaffold9255.g23292.t1">
    <property type="protein sequence ID" value="ACRNAN_scaffold9255.g23292.t1"/>
    <property type="gene ID" value="ACRNAN_scaffold9255.g23292"/>
</dbReference>
<dbReference type="Proteomes" id="UP000887540">
    <property type="component" value="Unplaced"/>
</dbReference>
<accession>A0A914ELF6</accession>
<dbReference type="Pfam" id="PF10551">
    <property type="entry name" value="MULE"/>
    <property type="match status" value="1"/>
</dbReference>
<proteinExistence type="predicted"/>
<evidence type="ECO:0000313" key="3">
    <source>
        <dbReference type="WBParaSite" id="ACRNAN_scaffold9255.g23292.t1"/>
    </source>
</evidence>
<dbReference type="Gene3D" id="2.130.10.10">
    <property type="entry name" value="YVTN repeat-like/Quinoprotein amine dehydrogenase"/>
    <property type="match status" value="1"/>
</dbReference>
<dbReference type="InterPro" id="IPR051972">
    <property type="entry name" value="Glutamate-rich_WD_repeat"/>
</dbReference>